<gene>
    <name evidence="1" type="ORF">AAE3_LOCUS181</name>
</gene>
<keyword evidence="2" id="KW-1185">Reference proteome</keyword>
<accession>A0A8S0XCW4</accession>
<organism evidence="1 2">
    <name type="scientific">Cyclocybe aegerita</name>
    <name type="common">Black poplar mushroom</name>
    <name type="synonym">Agrocybe aegerita</name>
    <dbReference type="NCBI Taxonomy" id="1973307"/>
    <lineage>
        <taxon>Eukaryota</taxon>
        <taxon>Fungi</taxon>
        <taxon>Dikarya</taxon>
        <taxon>Basidiomycota</taxon>
        <taxon>Agaricomycotina</taxon>
        <taxon>Agaricomycetes</taxon>
        <taxon>Agaricomycetidae</taxon>
        <taxon>Agaricales</taxon>
        <taxon>Agaricineae</taxon>
        <taxon>Bolbitiaceae</taxon>
        <taxon>Cyclocybe</taxon>
    </lineage>
</organism>
<proteinExistence type="predicted"/>
<name>A0A8S0XCW4_CYCAE</name>
<evidence type="ECO:0000313" key="1">
    <source>
        <dbReference type="EMBL" id="CAA7257416.1"/>
    </source>
</evidence>
<protein>
    <submittedName>
        <fullName evidence="1">Uncharacterized protein</fullName>
    </submittedName>
</protein>
<dbReference type="Proteomes" id="UP000467700">
    <property type="component" value="Unassembled WGS sequence"/>
</dbReference>
<dbReference type="EMBL" id="CACVBS010000001">
    <property type="protein sequence ID" value="CAA7257416.1"/>
    <property type="molecule type" value="Genomic_DNA"/>
</dbReference>
<sequence>MAAIYPSEIQSIQDKHPHLPPIFQNVNLGHHIQAGDALDANHLYEARAVADTLRGFQKLNIAPGVITEDVVHTSDLRATAIENAAAAVVFSPANLQQQLAMMQQQLAALAIDCAAGRAETVNAQIRTRNRLVAPDVLDMVQKSVPGPGLDLVQAVWNVIDPAAQGQLLQYFNNHPVGPIGSRPPGVAGNIDTLTHQTILKIIFYYNENLGIAAGDGLPERKVAVRRFLNGL</sequence>
<comment type="caution">
    <text evidence="1">The sequence shown here is derived from an EMBL/GenBank/DDBJ whole genome shotgun (WGS) entry which is preliminary data.</text>
</comment>
<evidence type="ECO:0000313" key="2">
    <source>
        <dbReference type="Proteomes" id="UP000467700"/>
    </source>
</evidence>
<dbReference type="AlphaFoldDB" id="A0A8S0XCW4"/>
<reference evidence="1 2" key="1">
    <citation type="submission" date="2020-01" db="EMBL/GenBank/DDBJ databases">
        <authorList>
            <person name="Gupta K D."/>
        </authorList>
    </citation>
    <scope>NUCLEOTIDE SEQUENCE [LARGE SCALE GENOMIC DNA]</scope>
</reference>
<dbReference type="OrthoDB" id="3047760at2759"/>